<accession>A0ABX5F745</accession>
<feature type="compositionally biased region" description="Low complexity" evidence="1">
    <location>
        <begin position="196"/>
        <end position="260"/>
    </location>
</feature>
<evidence type="ECO:0008006" key="5">
    <source>
        <dbReference type="Google" id="ProtNLM"/>
    </source>
</evidence>
<reference evidence="3 4" key="2">
    <citation type="submission" date="2018-03" db="EMBL/GenBank/DDBJ databases">
        <title>The ancient ancestry and fast evolution of plastids.</title>
        <authorList>
            <person name="Moore K.R."/>
            <person name="Magnabosco C."/>
            <person name="Momper L."/>
            <person name="Gold D.A."/>
            <person name="Bosak T."/>
            <person name="Fournier G.P."/>
        </authorList>
    </citation>
    <scope>NUCLEOTIDE SEQUENCE [LARGE SCALE GENOMIC DNA]</scope>
    <source>
        <strain evidence="3 4">CCALA 015</strain>
    </source>
</reference>
<feature type="compositionally biased region" description="Pro residues" evidence="1">
    <location>
        <begin position="286"/>
        <end position="296"/>
    </location>
</feature>
<sequence length="296" mass="30255">MNAVTLPVLPRAGLAALTVLATALATAVPAPARASALFAAAEVDQQNFLLVAAPIGTRGDKAQLNIYEQLKPVRPCFEVGEGLPSPVNPLLATFDFTGICNRYIDANGYSVRVGGQDLATSYRLMVTRSGGDMLLLAFPTRAGAGPEMVVARTRGSAPGFLKLHMEPGWRLMRRQFGGRNLGHLYVYADSWPGTAATAAQPAPSNPALPAQPAASTGTPAPASTGTPAPAAPLSQPAATAPSSPPAAAAPSRRPAAAGRRVLPSTTRPTAVDPARESAPAAAQQPVAPPAIPATKL</sequence>
<dbReference type="EMBL" id="PVWP01000011">
    <property type="protein sequence ID" value="PSB36204.1"/>
    <property type="molecule type" value="Genomic_DNA"/>
</dbReference>
<organism evidence="3 4">
    <name type="scientific">Aphanothece cf. minutissima CCALA 015</name>
    <dbReference type="NCBI Taxonomy" id="2107695"/>
    <lineage>
        <taxon>Bacteria</taxon>
        <taxon>Bacillati</taxon>
        <taxon>Cyanobacteriota</taxon>
        <taxon>Cyanophyceae</taxon>
        <taxon>Oscillatoriophycideae</taxon>
        <taxon>Chroococcales</taxon>
        <taxon>Aphanothecaceae</taxon>
        <taxon>Aphanothece</taxon>
    </lineage>
</organism>
<dbReference type="Pfam" id="PF12565">
    <property type="entry name" value="DUF3747"/>
    <property type="match status" value="1"/>
</dbReference>
<dbReference type="InterPro" id="IPR022222">
    <property type="entry name" value="DUF3747"/>
</dbReference>
<evidence type="ECO:0000313" key="4">
    <source>
        <dbReference type="Proteomes" id="UP000238218"/>
    </source>
</evidence>
<feature type="region of interest" description="Disordered" evidence="1">
    <location>
        <begin position="196"/>
        <end position="296"/>
    </location>
</feature>
<proteinExistence type="predicted"/>
<keyword evidence="4" id="KW-1185">Reference proteome</keyword>
<feature type="signal peptide" evidence="2">
    <location>
        <begin position="1"/>
        <end position="34"/>
    </location>
</feature>
<reference evidence="3 4" key="1">
    <citation type="submission" date="2018-02" db="EMBL/GenBank/DDBJ databases">
        <authorList>
            <person name="Moore K."/>
            <person name="Momper L."/>
        </authorList>
    </citation>
    <scope>NUCLEOTIDE SEQUENCE [LARGE SCALE GENOMIC DNA]</scope>
    <source>
        <strain evidence="3 4">CCALA 015</strain>
    </source>
</reference>
<name>A0ABX5F745_9CHRO</name>
<evidence type="ECO:0000256" key="1">
    <source>
        <dbReference type="SAM" id="MobiDB-lite"/>
    </source>
</evidence>
<keyword evidence="2" id="KW-0732">Signal</keyword>
<gene>
    <name evidence="3" type="ORF">C7B81_14525</name>
</gene>
<comment type="caution">
    <text evidence="3">The sequence shown here is derived from an EMBL/GenBank/DDBJ whole genome shotgun (WGS) entry which is preliminary data.</text>
</comment>
<evidence type="ECO:0000313" key="3">
    <source>
        <dbReference type="EMBL" id="PSB36204.1"/>
    </source>
</evidence>
<protein>
    <recommendedName>
        <fullName evidence="5">DUF3747 domain-containing protein</fullName>
    </recommendedName>
</protein>
<dbReference type="Proteomes" id="UP000238218">
    <property type="component" value="Unassembled WGS sequence"/>
</dbReference>
<evidence type="ECO:0000256" key="2">
    <source>
        <dbReference type="SAM" id="SignalP"/>
    </source>
</evidence>
<feature type="chain" id="PRO_5045736820" description="DUF3747 domain-containing protein" evidence="2">
    <location>
        <begin position="35"/>
        <end position="296"/>
    </location>
</feature>